<evidence type="ECO:0000313" key="2">
    <source>
        <dbReference type="Proteomes" id="UP000228934"/>
    </source>
</evidence>
<accession>A0A2G9RKA5</accession>
<dbReference type="Proteomes" id="UP000228934">
    <property type="component" value="Unassembled WGS sequence"/>
</dbReference>
<evidence type="ECO:0000313" key="1">
    <source>
        <dbReference type="EMBL" id="PIO28308.1"/>
    </source>
</evidence>
<gene>
    <name evidence="1" type="ORF">AB205_0212150</name>
</gene>
<dbReference type="EMBL" id="KV942403">
    <property type="protein sequence ID" value="PIO28308.1"/>
    <property type="molecule type" value="Genomic_DNA"/>
</dbReference>
<proteinExistence type="predicted"/>
<sequence>MPLLGGSGHWQFVRTTADTTMCPHCPHVDCHQWGTKPCQLKASRLRSARGTILRMVEAAVAILEVPSCLYLNRHSPLVLYTRTSLPRQEKMFV</sequence>
<keyword evidence="2" id="KW-1185">Reference proteome</keyword>
<name>A0A2G9RKA5_AQUCT</name>
<organism evidence="1 2">
    <name type="scientific">Aquarana catesbeiana</name>
    <name type="common">American bullfrog</name>
    <name type="synonym">Rana catesbeiana</name>
    <dbReference type="NCBI Taxonomy" id="8400"/>
    <lineage>
        <taxon>Eukaryota</taxon>
        <taxon>Metazoa</taxon>
        <taxon>Chordata</taxon>
        <taxon>Craniata</taxon>
        <taxon>Vertebrata</taxon>
        <taxon>Euteleostomi</taxon>
        <taxon>Amphibia</taxon>
        <taxon>Batrachia</taxon>
        <taxon>Anura</taxon>
        <taxon>Neobatrachia</taxon>
        <taxon>Ranoidea</taxon>
        <taxon>Ranidae</taxon>
        <taxon>Aquarana</taxon>
    </lineage>
</organism>
<reference evidence="2" key="1">
    <citation type="journal article" date="2017" name="Nat. Commun.">
        <title>The North American bullfrog draft genome provides insight into hormonal regulation of long noncoding RNA.</title>
        <authorList>
            <person name="Hammond S.A."/>
            <person name="Warren R.L."/>
            <person name="Vandervalk B.P."/>
            <person name="Kucuk E."/>
            <person name="Khan H."/>
            <person name="Gibb E.A."/>
            <person name="Pandoh P."/>
            <person name="Kirk H."/>
            <person name="Zhao Y."/>
            <person name="Jones M."/>
            <person name="Mungall A.J."/>
            <person name="Coope R."/>
            <person name="Pleasance S."/>
            <person name="Moore R.A."/>
            <person name="Holt R.A."/>
            <person name="Round J.M."/>
            <person name="Ohora S."/>
            <person name="Walle B.V."/>
            <person name="Veldhoen N."/>
            <person name="Helbing C.C."/>
            <person name="Birol I."/>
        </authorList>
    </citation>
    <scope>NUCLEOTIDE SEQUENCE [LARGE SCALE GENOMIC DNA]</scope>
</reference>
<dbReference type="AlphaFoldDB" id="A0A2G9RKA5"/>
<protein>
    <submittedName>
        <fullName evidence="1">Uncharacterized protein</fullName>
    </submittedName>
</protein>